<gene>
    <name evidence="14" type="primary">xylM</name>
</gene>
<evidence type="ECO:0000256" key="7">
    <source>
        <dbReference type="ARBA" id="ARBA00022989"/>
    </source>
</evidence>
<organism evidence="14">
    <name type="scientific">uncultured bacterium BAC13K9BAC</name>
    <dbReference type="NCBI Taxonomy" id="332979"/>
    <lineage>
        <taxon>Bacteria</taxon>
        <taxon>environmental samples</taxon>
    </lineage>
</organism>
<proteinExistence type="inferred from homology"/>
<keyword evidence="4" id="KW-0997">Cell inner membrane</keyword>
<dbReference type="InterPro" id="IPR005804">
    <property type="entry name" value="FA_desaturase_dom"/>
</dbReference>
<dbReference type="Pfam" id="PF00487">
    <property type="entry name" value="FA_desaturase"/>
    <property type="match status" value="1"/>
</dbReference>
<dbReference type="PANTHER" id="PTHR38674">
    <property type="entry name" value="ALKANE 1-MONOOXYGENASE 1"/>
    <property type="match status" value="1"/>
</dbReference>
<keyword evidence="5 12" id="KW-0812">Transmembrane</keyword>
<feature type="transmembrane region" description="Helical" evidence="12">
    <location>
        <begin position="15"/>
        <end position="48"/>
    </location>
</feature>
<protein>
    <submittedName>
        <fullName evidence="14">Predicted xylene monooxygenase hydroxylase component</fullName>
    </submittedName>
</protein>
<evidence type="ECO:0000256" key="9">
    <source>
        <dbReference type="ARBA" id="ARBA00023004"/>
    </source>
</evidence>
<keyword evidence="7 12" id="KW-1133">Transmembrane helix</keyword>
<sequence>MSTIFANIKYLLAPSLILVTLAGVIAGGMLSWIGVALLGVGVIVDTILRKQASSSMHKEDGTTKASPTFQNLVMYMMLPVFVLLQLALAWRVYGFMTGVPVEITATWFGLIPVYSGITSLDLIGAVLSTGIFAGIGIIYGHELSHCKGFAFIISRMTMGLSGSAHFCYAHVYNHHLELASEDDPATAPRGRTIYGHYLLSYLGQSKFVFNMEKERLSRMGVPFISWQNRWIRGYLMSIPSAVLFFMAGGWIGIAALATVWVISNFELEALNYLEHYGLVRVKDQPIDYRHNWDNNTLFTSWFFIEIGRQADHHDRGETHFWELENVGAPNLGWGYFTIFALALVPPLWHWYMRKRLATWDAKFATDEERAISARVNKQVGYEGTSFKNDELSFPVEN</sequence>
<evidence type="ECO:0000259" key="13">
    <source>
        <dbReference type="Pfam" id="PF00487"/>
    </source>
</evidence>
<reference evidence="14" key="1">
    <citation type="journal article" date="2005" name="PLoS Biol.">
        <title>New insights into metabolic properties of marine bacteria encoding proteorhodopsins.</title>
        <authorList>
            <person name="Sabehi G."/>
            <person name="Loy A."/>
            <person name="Jung K.H."/>
            <person name="Partha R."/>
            <person name="Spudich J.L."/>
            <person name="Isaacson T."/>
            <person name="Hirschberg J."/>
            <person name="Wagner M."/>
            <person name="Beja O."/>
        </authorList>
    </citation>
    <scope>NUCLEOTIDE SEQUENCE</scope>
</reference>
<dbReference type="PANTHER" id="PTHR38674:SF1">
    <property type="entry name" value="ALKANE 1-MONOOXYGENASE 1"/>
    <property type="match status" value="1"/>
</dbReference>
<evidence type="ECO:0000256" key="1">
    <source>
        <dbReference type="ARBA" id="ARBA00004429"/>
    </source>
</evidence>
<dbReference type="GO" id="GO:0046872">
    <property type="term" value="F:metal ion binding"/>
    <property type="evidence" value="ECO:0007669"/>
    <property type="project" value="UniProtKB-KW"/>
</dbReference>
<dbReference type="InterPro" id="IPR033885">
    <property type="entry name" value="AlkB/XylM"/>
</dbReference>
<evidence type="ECO:0000256" key="2">
    <source>
        <dbReference type="ARBA" id="ARBA00010823"/>
    </source>
</evidence>
<evidence type="ECO:0000256" key="11">
    <source>
        <dbReference type="ARBA" id="ARBA00023136"/>
    </source>
</evidence>
<comment type="similarity">
    <text evidence="2">Belongs to the fatty acid desaturase type 1 family. AlkB subfamily.</text>
</comment>
<dbReference type="GO" id="GO:0005886">
    <property type="term" value="C:plasma membrane"/>
    <property type="evidence" value="ECO:0007669"/>
    <property type="project" value="UniProtKB-SubCell"/>
</dbReference>
<evidence type="ECO:0000256" key="3">
    <source>
        <dbReference type="ARBA" id="ARBA00022475"/>
    </source>
</evidence>
<accession>Q4JN58</accession>
<keyword evidence="11 12" id="KW-0472">Membrane</keyword>
<evidence type="ECO:0000256" key="4">
    <source>
        <dbReference type="ARBA" id="ARBA00022519"/>
    </source>
</evidence>
<evidence type="ECO:0000256" key="12">
    <source>
        <dbReference type="SAM" id="Phobius"/>
    </source>
</evidence>
<feature type="transmembrane region" description="Helical" evidence="12">
    <location>
        <begin position="72"/>
        <end position="93"/>
    </location>
</feature>
<evidence type="ECO:0000313" key="14">
    <source>
        <dbReference type="EMBL" id="AAY89939.1"/>
    </source>
</evidence>
<feature type="transmembrane region" description="Helical" evidence="12">
    <location>
        <begin position="333"/>
        <end position="352"/>
    </location>
</feature>
<feature type="domain" description="Fatty acid desaturase" evidence="13">
    <location>
        <begin position="124"/>
        <end position="326"/>
    </location>
</feature>
<keyword evidence="9" id="KW-0408">Iron</keyword>
<evidence type="ECO:0000256" key="6">
    <source>
        <dbReference type="ARBA" id="ARBA00022723"/>
    </source>
</evidence>
<dbReference type="AlphaFoldDB" id="Q4JN58"/>
<keyword evidence="3" id="KW-1003">Cell membrane</keyword>
<keyword evidence="8" id="KW-0560">Oxidoreductase</keyword>
<keyword evidence="6" id="KW-0479">Metal-binding</keyword>
<name>Q4JN58_9BACT</name>
<evidence type="ECO:0000256" key="10">
    <source>
        <dbReference type="ARBA" id="ARBA00023033"/>
    </source>
</evidence>
<evidence type="ECO:0000256" key="8">
    <source>
        <dbReference type="ARBA" id="ARBA00023002"/>
    </source>
</evidence>
<dbReference type="EMBL" id="DQ068067">
    <property type="protein sequence ID" value="AAY89939.1"/>
    <property type="molecule type" value="Genomic_DNA"/>
</dbReference>
<feature type="transmembrane region" description="Helical" evidence="12">
    <location>
        <begin position="241"/>
        <end position="262"/>
    </location>
</feature>
<keyword evidence="10 14" id="KW-0503">Monooxygenase</keyword>
<comment type="subcellular location">
    <subcellularLocation>
        <location evidence="1">Cell inner membrane</location>
        <topology evidence="1">Multi-pass membrane protein</topology>
    </subcellularLocation>
</comment>
<dbReference type="GO" id="GO:0004497">
    <property type="term" value="F:monooxygenase activity"/>
    <property type="evidence" value="ECO:0007669"/>
    <property type="project" value="UniProtKB-KW"/>
</dbReference>
<feature type="transmembrane region" description="Helical" evidence="12">
    <location>
        <begin position="113"/>
        <end position="139"/>
    </location>
</feature>
<dbReference type="GO" id="GO:0006629">
    <property type="term" value="P:lipid metabolic process"/>
    <property type="evidence" value="ECO:0007669"/>
    <property type="project" value="InterPro"/>
</dbReference>
<evidence type="ECO:0000256" key="5">
    <source>
        <dbReference type="ARBA" id="ARBA00022692"/>
    </source>
</evidence>